<protein>
    <submittedName>
        <fullName evidence="1">Uncharacterized protein</fullName>
    </submittedName>
</protein>
<name>A0A0K0DZ98_STRER</name>
<sequence>MKYYYYTLLSYLKIIRKRFQKMFQSNFYARKLNDYEKKYEFSYQSFENEPLFNNEIKNDIENSHQKTITIQGITFKGDIDSSLLID</sequence>
<dbReference type="STRING" id="6248.A0A0K0DZ98"/>
<accession>A0A0K0DZ98</accession>
<dbReference type="AlphaFoldDB" id="A0A0K0DZ98"/>
<organism evidence="1">
    <name type="scientific">Strongyloides stercoralis</name>
    <name type="common">Threadworm</name>
    <dbReference type="NCBI Taxonomy" id="6248"/>
    <lineage>
        <taxon>Eukaryota</taxon>
        <taxon>Metazoa</taxon>
        <taxon>Ecdysozoa</taxon>
        <taxon>Nematoda</taxon>
        <taxon>Chromadorea</taxon>
        <taxon>Rhabditida</taxon>
        <taxon>Tylenchina</taxon>
        <taxon>Panagrolaimomorpha</taxon>
        <taxon>Strongyloidoidea</taxon>
        <taxon>Strongyloididae</taxon>
        <taxon>Strongyloides</taxon>
    </lineage>
</organism>
<dbReference type="WBParaSite" id="SSTP_0000256400.1">
    <property type="protein sequence ID" value="SSTP_0000256400.1"/>
    <property type="gene ID" value="SSTP_0000256400"/>
</dbReference>
<evidence type="ECO:0000313" key="1">
    <source>
        <dbReference type="WBParaSite" id="SSTP_0000256400.1"/>
    </source>
</evidence>
<reference evidence="1" key="1">
    <citation type="submission" date="2015-08" db="UniProtKB">
        <authorList>
            <consortium name="WormBaseParasite"/>
        </authorList>
    </citation>
    <scope>IDENTIFICATION</scope>
</reference>
<proteinExistence type="predicted"/>